<dbReference type="AlphaFoldDB" id="A0A523XKQ6"/>
<name>A0A523XKQ6_UNCT6</name>
<reference evidence="1 2" key="1">
    <citation type="submission" date="2019-03" db="EMBL/GenBank/DDBJ databases">
        <title>Metabolic potential of uncultured bacteria and archaea associated with petroleum seepage in deep-sea sediments.</title>
        <authorList>
            <person name="Dong X."/>
            <person name="Hubert C."/>
        </authorList>
    </citation>
    <scope>NUCLEOTIDE SEQUENCE [LARGE SCALE GENOMIC DNA]</scope>
    <source>
        <strain evidence="1">E29_bin36</strain>
    </source>
</reference>
<feature type="non-terminal residue" evidence="1">
    <location>
        <position position="283"/>
    </location>
</feature>
<evidence type="ECO:0000313" key="2">
    <source>
        <dbReference type="Proteomes" id="UP000315534"/>
    </source>
</evidence>
<dbReference type="EMBL" id="SOIP01000385">
    <property type="protein sequence ID" value="TET79896.1"/>
    <property type="molecule type" value="Genomic_DNA"/>
</dbReference>
<dbReference type="Proteomes" id="UP000315534">
    <property type="component" value="Unassembled WGS sequence"/>
</dbReference>
<sequence>MLDFSKIKTYPISKRKSKVTVSQFGSPCQPDVAMGEFFSSLPDILAGNDFKAVVSSIVTARKEKKLVMFMLGAHVIKCGLSPILIDLLKRGIVGGFAINGGCSIHDFEIAMWGKTSEDVEAGLSDGTFGMADETGRLMNEAYEEGADQGLGMGEALGRKLLFLKAPHRDLSILAVCADLKAPITVHVCLGADIVHQHPTANGAAIGETTYYDFKKFTSLVAGLEGGVICNFGSSVVLPEVFLKALTIARNLGHPAKNFAAANFDMTEQYRPRENVVLRPSGGV</sequence>
<accession>A0A523XKQ6</accession>
<organism evidence="1 2">
    <name type="scientific">candidate division TA06 bacterium</name>
    <dbReference type="NCBI Taxonomy" id="2250710"/>
    <lineage>
        <taxon>Bacteria</taxon>
        <taxon>Bacteria division TA06</taxon>
    </lineage>
</organism>
<protein>
    <recommendedName>
        <fullName evidence="3">Deoxyhypusine synthase</fullName>
    </recommendedName>
</protein>
<gene>
    <name evidence="1" type="ORF">E3J38_06560</name>
</gene>
<evidence type="ECO:0000313" key="1">
    <source>
        <dbReference type="EMBL" id="TET79896.1"/>
    </source>
</evidence>
<dbReference type="Gene3D" id="3.40.50.10690">
    <property type="entry name" value="putative lor/sdh protein like domains"/>
    <property type="match status" value="1"/>
</dbReference>
<comment type="caution">
    <text evidence="1">The sequence shown here is derived from an EMBL/GenBank/DDBJ whole genome shotgun (WGS) entry which is preliminary data.</text>
</comment>
<evidence type="ECO:0008006" key="3">
    <source>
        <dbReference type="Google" id="ProtNLM"/>
    </source>
</evidence>
<proteinExistence type="predicted"/>